<proteinExistence type="predicted"/>
<evidence type="ECO:0008006" key="3">
    <source>
        <dbReference type="Google" id="ProtNLM"/>
    </source>
</evidence>
<dbReference type="eggNOG" id="ENOG5032U92">
    <property type="taxonomic scope" value="Bacteria"/>
</dbReference>
<protein>
    <recommendedName>
        <fullName evidence="3">Periplasmic heavy metal sensor</fullName>
    </recommendedName>
</protein>
<reference evidence="1 2" key="1">
    <citation type="journal article" date="2011" name="EMBO J.">
        <title>Structural diversity of bacterial flagellar motors.</title>
        <authorList>
            <person name="Chen S."/>
            <person name="Beeby M."/>
            <person name="Murphy G.E."/>
            <person name="Leadbetter J.R."/>
            <person name="Hendrixson D.R."/>
            <person name="Briegel A."/>
            <person name="Li Z."/>
            <person name="Shi J."/>
            <person name="Tocheva E.I."/>
            <person name="Muller A."/>
            <person name="Dobro M.J."/>
            <person name="Jensen G.J."/>
        </authorList>
    </citation>
    <scope>NUCLEOTIDE SEQUENCE [LARGE SCALE GENOMIC DNA]</scope>
    <source>
        <strain evidence="1 2">ATCC 19624</strain>
    </source>
</reference>
<dbReference type="EMBL" id="AEGR01000018">
    <property type="protein sequence ID" value="EGI78360.1"/>
    <property type="molecule type" value="Genomic_DNA"/>
</dbReference>
<dbReference type="OrthoDB" id="8908552at2"/>
<dbReference type="RefSeq" id="WP_006296245.1">
    <property type="nucleotide sequence ID" value="NZ_AEGR01000018.1"/>
</dbReference>
<accession>F3KPB9</accession>
<organism evidence="1 2">
    <name type="scientific">Hylemonella gracilis ATCC 19624</name>
    <dbReference type="NCBI Taxonomy" id="887062"/>
    <lineage>
        <taxon>Bacteria</taxon>
        <taxon>Pseudomonadati</taxon>
        <taxon>Pseudomonadota</taxon>
        <taxon>Betaproteobacteria</taxon>
        <taxon>Burkholderiales</taxon>
        <taxon>Comamonadaceae</taxon>
        <taxon>Hylemonella</taxon>
    </lineage>
</organism>
<dbReference type="PROSITE" id="PS51257">
    <property type="entry name" value="PROKAR_LIPOPROTEIN"/>
    <property type="match status" value="1"/>
</dbReference>
<dbReference type="AlphaFoldDB" id="F3KPB9"/>
<evidence type="ECO:0000313" key="1">
    <source>
        <dbReference type="EMBL" id="EGI78360.1"/>
    </source>
</evidence>
<evidence type="ECO:0000313" key="2">
    <source>
        <dbReference type="Proteomes" id="UP000016368"/>
    </source>
</evidence>
<dbReference type="InterPro" id="IPR012899">
    <property type="entry name" value="LTXXQ"/>
</dbReference>
<dbReference type="Gene3D" id="1.20.120.1490">
    <property type="match status" value="1"/>
</dbReference>
<dbReference type="Pfam" id="PF07813">
    <property type="entry name" value="LTXXQ"/>
    <property type="match status" value="1"/>
</dbReference>
<gene>
    <name evidence="1" type="ORF">HGR_01382</name>
</gene>
<sequence length="155" mass="17204">MKPWIKRSLTAFAGIAVVIGGLTACARDAHEHGPMDAARMTEMRAKVIQRVTRELDLTIEQQQKLNALADKLQAQHGALMGQSTNPRADMQALVAGEKFDRARALGLLDEKTRAVQAQGPQVIAALADFYDSLNAKQQAEVREHLGERKRWFSRD</sequence>
<name>F3KPB9_9BURK</name>
<dbReference type="STRING" id="887062.HGR_01382"/>
<comment type="caution">
    <text evidence="1">The sequence shown here is derived from an EMBL/GenBank/DDBJ whole genome shotgun (WGS) entry which is preliminary data.</text>
</comment>
<dbReference type="Proteomes" id="UP000016368">
    <property type="component" value="Unassembled WGS sequence"/>
</dbReference>
<keyword evidence="2" id="KW-1185">Reference proteome</keyword>
<dbReference type="GO" id="GO:0042597">
    <property type="term" value="C:periplasmic space"/>
    <property type="evidence" value="ECO:0007669"/>
    <property type="project" value="InterPro"/>
</dbReference>